<dbReference type="EMBL" id="AMGV01000004">
    <property type="protein sequence ID" value="KEF57936.1"/>
    <property type="molecule type" value="Genomic_DNA"/>
</dbReference>
<comment type="caution">
    <text evidence="1">The sequence shown here is derived from an EMBL/GenBank/DDBJ whole genome shotgun (WGS) entry which is preliminary data.</text>
</comment>
<feature type="non-terminal residue" evidence="1">
    <location>
        <position position="132"/>
    </location>
</feature>
<dbReference type="OrthoDB" id="5582218at2759"/>
<dbReference type="VEuPathDB" id="FungiDB:A1O9_05858"/>
<dbReference type="RefSeq" id="XP_013260526.1">
    <property type="nucleotide sequence ID" value="XM_013405072.1"/>
</dbReference>
<organism evidence="1 2">
    <name type="scientific">Exophiala aquamarina CBS 119918</name>
    <dbReference type="NCBI Taxonomy" id="1182545"/>
    <lineage>
        <taxon>Eukaryota</taxon>
        <taxon>Fungi</taxon>
        <taxon>Dikarya</taxon>
        <taxon>Ascomycota</taxon>
        <taxon>Pezizomycotina</taxon>
        <taxon>Eurotiomycetes</taxon>
        <taxon>Chaetothyriomycetidae</taxon>
        <taxon>Chaetothyriales</taxon>
        <taxon>Herpotrichiellaceae</taxon>
        <taxon>Exophiala</taxon>
    </lineage>
</organism>
<dbReference type="HOGENOM" id="CLU_116366_0_0_1"/>
<protein>
    <submittedName>
        <fullName evidence="1">Uncharacterized protein</fullName>
    </submittedName>
</protein>
<dbReference type="GeneID" id="25280779"/>
<proteinExistence type="predicted"/>
<gene>
    <name evidence="1" type="ORF">A1O9_05858</name>
</gene>
<evidence type="ECO:0000313" key="2">
    <source>
        <dbReference type="Proteomes" id="UP000027920"/>
    </source>
</evidence>
<sequence>SPYRFFYYTISTRIFTPTLLPPLLLQVRSILFPNNTLGPPAPPPPSTEERIAIKRKAAADILGLLPNRVAKTLLMHDSEEARVDEIEEEILGWSDDLWLNKYLIYGILELVLCRICPEMRDKLPSELLAERG</sequence>
<name>A0A072PDJ6_9EURO</name>
<evidence type="ECO:0000313" key="1">
    <source>
        <dbReference type="EMBL" id="KEF57936.1"/>
    </source>
</evidence>
<feature type="non-terminal residue" evidence="1">
    <location>
        <position position="1"/>
    </location>
</feature>
<dbReference type="STRING" id="1182545.A0A072PDJ6"/>
<reference evidence="1 2" key="1">
    <citation type="submission" date="2013-03" db="EMBL/GenBank/DDBJ databases">
        <title>The Genome Sequence of Exophiala aquamarina CBS 119918.</title>
        <authorList>
            <consortium name="The Broad Institute Genomics Platform"/>
            <person name="Cuomo C."/>
            <person name="de Hoog S."/>
            <person name="Gorbushina A."/>
            <person name="Walker B."/>
            <person name="Young S.K."/>
            <person name="Zeng Q."/>
            <person name="Gargeya S."/>
            <person name="Fitzgerald M."/>
            <person name="Haas B."/>
            <person name="Abouelleil A."/>
            <person name="Allen A.W."/>
            <person name="Alvarado L."/>
            <person name="Arachchi H.M."/>
            <person name="Berlin A.M."/>
            <person name="Chapman S.B."/>
            <person name="Gainer-Dewar J."/>
            <person name="Goldberg J."/>
            <person name="Griggs A."/>
            <person name="Gujja S."/>
            <person name="Hansen M."/>
            <person name="Howarth C."/>
            <person name="Imamovic A."/>
            <person name="Ireland A."/>
            <person name="Larimer J."/>
            <person name="McCowan C."/>
            <person name="Murphy C."/>
            <person name="Pearson M."/>
            <person name="Poon T.W."/>
            <person name="Priest M."/>
            <person name="Roberts A."/>
            <person name="Saif S."/>
            <person name="Shea T."/>
            <person name="Sisk P."/>
            <person name="Sykes S."/>
            <person name="Wortman J."/>
            <person name="Nusbaum C."/>
            <person name="Birren B."/>
        </authorList>
    </citation>
    <scope>NUCLEOTIDE SEQUENCE [LARGE SCALE GENOMIC DNA]</scope>
    <source>
        <strain evidence="1 2">CBS 119918</strain>
    </source>
</reference>
<dbReference type="AlphaFoldDB" id="A0A072PDJ6"/>
<dbReference type="Proteomes" id="UP000027920">
    <property type="component" value="Unassembled WGS sequence"/>
</dbReference>
<accession>A0A072PDJ6</accession>
<keyword evidence="2" id="KW-1185">Reference proteome</keyword>